<gene>
    <name evidence="1" type="ordered locus">Fluta_2581</name>
</gene>
<dbReference type="OrthoDB" id="9799921at2"/>
<evidence type="ECO:0008006" key="3">
    <source>
        <dbReference type="Google" id="ProtNLM"/>
    </source>
</evidence>
<dbReference type="SUPFAM" id="SSF52141">
    <property type="entry name" value="Uracil-DNA glycosylase-like"/>
    <property type="match status" value="1"/>
</dbReference>
<accession>F2IEM6</accession>
<dbReference type="STRING" id="755732.Fluta_2581"/>
<keyword evidence="2" id="KW-1185">Reference proteome</keyword>
<dbReference type="eggNOG" id="COG3663">
    <property type="taxonomic scope" value="Bacteria"/>
</dbReference>
<dbReference type="KEGG" id="fte:Fluta_2581"/>
<evidence type="ECO:0000313" key="1">
    <source>
        <dbReference type="EMBL" id="AEA44565.1"/>
    </source>
</evidence>
<dbReference type="Gene3D" id="3.40.470.10">
    <property type="entry name" value="Uracil-DNA glycosylase-like domain"/>
    <property type="match status" value="1"/>
</dbReference>
<reference evidence="2" key="2">
    <citation type="submission" date="2011-02" db="EMBL/GenBank/DDBJ databases">
        <title>The complete genome of Fluviicola taffensis DSM 16823.</title>
        <authorList>
            <consortium name="US DOE Joint Genome Institute (JGI-PGF)"/>
            <person name="Lucas S."/>
            <person name="Copeland A."/>
            <person name="Lapidus A."/>
            <person name="Bruce D."/>
            <person name="Goodwin L."/>
            <person name="Pitluck S."/>
            <person name="Kyrpides N."/>
            <person name="Mavromatis K."/>
            <person name="Ivanova N."/>
            <person name="Mikhailova N."/>
            <person name="Pagani I."/>
            <person name="Chertkov O."/>
            <person name="Detter J.C."/>
            <person name="Han C."/>
            <person name="Tapia R."/>
            <person name="Land M."/>
            <person name="Hauser L."/>
            <person name="Markowitz V."/>
            <person name="Cheng J.-F."/>
            <person name="Hugenholtz P."/>
            <person name="Woyke T."/>
            <person name="Wu D."/>
            <person name="Tindall B."/>
            <person name="Pomrenke H.G."/>
            <person name="Brambilla E."/>
            <person name="Klenk H.-P."/>
            <person name="Eisen J.A."/>
        </authorList>
    </citation>
    <scope>NUCLEOTIDE SEQUENCE [LARGE SCALE GENOMIC DNA]</scope>
    <source>
        <strain evidence="2">DSM 16823 / RW262 / RW262</strain>
    </source>
</reference>
<name>F2IEM6_FLUTR</name>
<reference evidence="1 2" key="1">
    <citation type="journal article" date="2011" name="Stand. Genomic Sci.">
        <title>Complete genome sequence of the gliding freshwater bacterium Fluviicola taffensis type strain (RW262).</title>
        <authorList>
            <person name="Woyke T."/>
            <person name="Chertkov O."/>
            <person name="Lapidus A."/>
            <person name="Nolan M."/>
            <person name="Lucas S."/>
            <person name="Del Rio T.G."/>
            <person name="Tice H."/>
            <person name="Cheng J.F."/>
            <person name="Tapia R."/>
            <person name="Han C."/>
            <person name="Goodwin L."/>
            <person name="Pitluck S."/>
            <person name="Liolios K."/>
            <person name="Pagani I."/>
            <person name="Ivanova N."/>
            <person name="Huntemann M."/>
            <person name="Mavromatis K."/>
            <person name="Mikhailova N."/>
            <person name="Pati A."/>
            <person name="Chen A."/>
            <person name="Palaniappan K."/>
            <person name="Land M."/>
            <person name="Hauser L."/>
            <person name="Brambilla E.M."/>
            <person name="Rohde M."/>
            <person name="Mwirichia R."/>
            <person name="Sikorski J."/>
            <person name="Tindall B.J."/>
            <person name="Goker M."/>
            <person name="Bristow J."/>
            <person name="Eisen J.A."/>
            <person name="Markowitz V."/>
            <person name="Hugenholtz P."/>
            <person name="Klenk H.P."/>
            <person name="Kyrpides N.C."/>
        </authorList>
    </citation>
    <scope>NUCLEOTIDE SEQUENCE [LARGE SCALE GENOMIC DNA]</scope>
    <source>
        <strain evidence="2">DSM 16823 / RW262 / RW262</strain>
    </source>
</reference>
<dbReference type="RefSeq" id="WP_013687335.1">
    <property type="nucleotide sequence ID" value="NC_015321.1"/>
</dbReference>
<dbReference type="AlphaFoldDB" id="F2IEM6"/>
<dbReference type="HOGENOM" id="CLU_1309117_0_0_10"/>
<dbReference type="InterPro" id="IPR036895">
    <property type="entry name" value="Uracil-DNA_glycosylase-like_sf"/>
</dbReference>
<protein>
    <recommendedName>
        <fullName evidence="3">G/U mismatch-specific uracil-DNA glycosylase</fullName>
    </recommendedName>
</protein>
<organism evidence="1 2">
    <name type="scientific">Fluviicola taffensis (strain DSM 16823 / NCIMB 13979 / RW262)</name>
    <dbReference type="NCBI Taxonomy" id="755732"/>
    <lineage>
        <taxon>Bacteria</taxon>
        <taxon>Pseudomonadati</taxon>
        <taxon>Bacteroidota</taxon>
        <taxon>Flavobacteriia</taxon>
        <taxon>Flavobacteriales</taxon>
        <taxon>Crocinitomicaceae</taxon>
        <taxon>Fluviicola</taxon>
    </lineage>
</organism>
<proteinExistence type="predicted"/>
<dbReference type="Proteomes" id="UP000007463">
    <property type="component" value="Chromosome"/>
</dbReference>
<sequence>MQKELHPWNWFAPEKSKVLIVGTFPPTTRNWSFDFFYPNKANQFWKVIARISNTELVYQTGELAVEERKSLLRKLHVAITDMGKHILRNDNSSLDENLKIVEYMNIFQILDENPTIQKIIFTSSSGKESAARWFNQFLASHEIKHRFPTGKRPIKSSFQYQDRTIELVVLYSTSPRAANRISFESLVELYKNEITL</sequence>
<dbReference type="EMBL" id="CP002542">
    <property type="protein sequence ID" value="AEA44565.1"/>
    <property type="molecule type" value="Genomic_DNA"/>
</dbReference>
<evidence type="ECO:0000313" key="2">
    <source>
        <dbReference type="Proteomes" id="UP000007463"/>
    </source>
</evidence>